<dbReference type="InterPro" id="IPR036390">
    <property type="entry name" value="WH_DNA-bd_sf"/>
</dbReference>
<comment type="similarity">
    <text evidence="1">Belongs to the LysR transcriptional regulatory family.</text>
</comment>
<dbReference type="PRINTS" id="PR00039">
    <property type="entry name" value="HTHLYSR"/>
</dbReference>
<keyword evidence="4" id="KW-0804">Transcription</keyword>
<dbReference type="AlphaFoldDB" id="C1B5W8"/>
<dbReference type="Pfam" id="PF03466">
    <property type="entry name" value="LysR_substrate"/>
    <property type="match status" value="1"/>
</dbReference>
<dbReference type="PROSITE" id="PS50931">
    <property type="entry name" value="HTH_LYSR"/>
    <property type="match status" value="1"/>
</dbReference>
<dbReference type="Proteomes" id="UP000002212">
    <property type="component" value="Chromosome"/>
</dbReference>
<dbReference type="Gene3D" id="3.40.190.290">
    <property type="match status" value="1"/>
</dbReference>
<protein>
    <submittedName>
        <fullName evidence="6">Putative LysR family transcriptional regulator</fullName>
    </submittedName>
</protein>
<dbReference type="HOGENOM" id="CLU_039613_6_0_11"/>
<keyword evidence="2" id="KW-0805">Transcription regulation</keyword>
<evidence type="ECO:0000256" key="3">
    <source>
        <dbReference type="ARBA" id="ARBA00023125"/>
    </source>
</evidence>
<gene>
    <name evidence="6" type="ordered locus">ROP_71320</name>
</gene>
<dbReference type="InterPro" id="IPR050950">
    <property type="entry name" value="HTH-type_LysR_regulators"/>
</dbReference>
<dbReference type="InterPro" id="IPR036388">
    <property type="entry name" value="WH-like_DNA-bd_sf"/>
</dbReference>
<evidence type="ECO:0000256" key="4">
    <source>
        <dbReference type="ARBA" id="ARBA00023163"/>
    </source>
</evidence>
<dbReference type="OrthoDB" id="3181812at2"/>
<dbReference type="FunFam" id="1.10.10.10:FF:000001">
    <property type="entry name" value="LysR family transcriptional regulator"/>
    <property type="match status" value="1"/>
</dbReference>
<accession>C1B5W8</accession>
<evidence type="ECO:0000256" key="1">
    <source>
        <dbReference type="ARBA" id="ARBA00009437"/>
    </source>
</evidence>
<dbReference type="GO" id="GO:0003677">
    <property type="term" value="F:DNA binding"/>
    <property type="evidence" value="ECO:0007669"/>
    <property type="project" value="UniProtKB-KW"/>
</dbReference>
<evidence type="ECO:0000313" key="7">
    <source>
        <dbReference type="Proteomes" id="UP000002212"/>
    </source>
</evidence>
<dbReference type="Gene3D" id="1.10.10.10">
    <property type="entry name" value="Winged helix-like DNA-binding domain superfamily/Winged helix DNA-binding domain"/>
    <property type="match status" value="1"/>
</dbReference>
<proteinExistence type="inferred from homology"/>
<dbReference type="InterPro" id="IPR005119">
    <property type="entry name" value="LysR_subst-bd"/>
</dbReference>
<evidence type="ECO:0000256" key="2">
    <source>
        <dbReference type="ARBA" id="ARBA00023015"/>
    </source>
</evidence>
<dbReference type="CDD" id="cd05466">
    <property type="entry name" value="PBP2_LTTR_substrate"/>
    <property type="match status" value="1"/>
</dbReference>
<dbReference type="PATRIC" id="fig|632772.20.peg.7441"/>
<dbReference type="KEGG" id="rop:ROP_71320"/>
<dbReference type="Pfam" id="PF00126">
    <property type="entry name" value="HTH_1"/>
    <property type="match status" value="1"/>
</dbReference>
<dbReference type="InterPro" id="IPR000847">
    <property type="entry name" value="LysR_HTH_N"/>
</dbReference>
<keyword evidence="3" id="KW-0238">DNA-binding</keyword>
<evidence type="ECO:0000259" key="5">
    <source>
        <dbReference type="PROSITE" id="PS50931"/>
    </source>
</evidence>
<dbReference type="GO" id="GO:0003700">
    <property type="term" value="F:DNA-binding transcription factor activity"/>
    <property type="evidence" value="ECO:0007669"/>
    <property type="project" value="InterPro"/>
</dbReference>
<feature type="domain" description="HTH lysR-type" evidence="5">
    <location>
        <begin position="1"/>
        <end position="58"/>
    </location>
</feature>
<name>C1B5W8_RHOOB</name>
<reference evidence="6 7" key="1">
    <citation type="submission" date="2009-03" db="EMBL/GenBank/DDBJ databases">
        <title>Comparison of the complete genome sequences of Rhodococcus erythropolis PR4 and Rhodococcus opacus B4.</title>
        <authorList>
            <person name="Takarada H."/>
            <person name="Sekine M."/>
            <person name="Hosoyama A."/>
            <person name="Yamada R."/>
            <person name="Fujisawa T."/>
            <person name="Omata S."/>
            <person name="Shimizu A."/>
            <person name="Tsukatani N."/>
            <person name="Tanikawa S."/>
            <person name="Fujita N."/>
            <person name="Harayama S."/>
        </authorList>
    </citation>
    <scope>NUCLEOTIDE SEQUENCE [LARGE SCALE GENOMIC DNA]</scope>
    <source>
        <strain evidence="6 7">B4</strain>
    </source>
</reference>
<sequence>MEIQQLRCLVAVAEHGSFTKAAAAVHLTQPSLSHAVAKLESELRMQLFHRSSRGVTFTPAGHSILEPARRVLSALDDIDATVSSLRGMTEGTVRVVSTRSFTASIADAVSEFRRQFPQMKVTVGASRTESEVHALIASGDCDIAFARVDRTPPELSADVLDVESLAAIVPRRHDPHPDASDITWPQAAELPLIVPPVGNQARLALDRVFAAHDARMTVAVENEDYESTLEMVRAGVGACLGTQGVSRLPNGARMKTIIPVSVTKIGLVYRPGTLAPAVSAFRMIALQSFSGRYQERTPMAANS</sequence>
<dbReference type="STRING" id="632772.ROP_71320"/>
<dbReference type="PANTHER" id="PTHR30419">
    <property type="entry name" value="HTH-TYPE TRANSCRIPTIONAL REGULATOR YBHD"/>
    <property type="match status" value="1"/>
</dbReference>
<dbReference type="SUPFAM" id="SSF46785">
    <property type="entry name" value="Winged helix' DNA-binding domain"/>
    <property type="match status" value="1"/>
</dbReference>
<evidence type="ECO:0000313" key="6">
    <source>
        <dbReference type="EMBL" id="BAH55379.1"/>
    </source>
</evidence>
<dbReference type="SUPFAM" id="SSF53850">
    <property type="entry name" value="Periplasmic binding protein-like II"/>
    <property type="match status" value="1"/>
</dbReference>
<organism evidence="6 7">
    <name type="scientific">Rhodococcus opacus (strain B4)</name>
    <dbReference type="NCBI Taxonomy" id="632772"/>
    <lineage>
        <taxon>Bacteria</taxon>
        <taxon>Bacillati</taxon>
        <taxon>Actinomycetota</taxon>
        <taxon>Actinomycetes</taxon>
        <taxon>Mycobacteriales</taxon>
        <taxon>Nocardiaceae</taxon>
        <taxon>Rhodococcus</taxon>
    </lineage>
</organism>
<dbReference type="GO" id="GO:0005829">
    <property type="term" value="C:cytosol"/>
    <property type="evidence" value="ECO:0007669"/>
    <property type="project" value="TreeGrafter"/>
</dbReference>
<dbReference type="RefSeq" id="WP_015890797.1">
    <property type="nucleotide sequence ID" value="NC_012522.1"/>
</dbReference>
<dbReference type="EMBL" id="AP011115">
    <property type="protein sequence ID" value="BAH55379.1"/>
    <property type="molecule type" value="Genomic_DNA"/>
</dbReference>